<gene>
    <name evidence="3" type="ORF">BD310DRAFT_816595</name>
    <name evidence="2" type="ORF">BD311DRAFT_672155</name>
</gene>
<dbReference type="Proteomes" id="UP000292082">
    <property type="component" value="Unassembled WGS sequence"/>
</dbReference>
<feature type="domain" description="DUF6533" evidence="1">
    <location>
        <begin position="1"/>
        <end position="39"/>
    </location>
</feature>
<evidence type="ECO:0000313" key="3">
    <source>
        <dbReference type="EMBL" id="TBU59825.1"/>
    </source>
</evidence>
<dbReference type="EMBL" id="ML145110">
    <property type="protein sequence ID" value="TBU59825.1"/>
    <property type="molecule type" value="Genomic_DNA"/>
</dbReference>
<dbReference type="Proteomes" id="UP000292957">
    <property type="component" value="Unassembled WGS sequence"/>
</dbReference>
<sequence length="249" mass="28225">ALFIYDYLITFGDEATLFWMPWQTNGAFSLFLLNRYIPLTAQIIGNMSLTGSYHVNTDKVLRPLQYIPWATFSALRSYSLYQEPGRLMSSVAILTLSLMPMFIDMIVNLHFTSMMDAPTAGFVAVTSISTQSLRRILLVLSDLQIAFTLNSVSFSWANLNLLKLTLVRLTAVLTWRFLINLQQVKRRLAGSSRSLPQLSELAFQSHVSDNPEGFIASMGAHLSFHDNDVEDNEDQLASERITRYLNGRR</sequence>
<organism evidence="2">
    <name type="scientific">Dichomitus squalens</name>
    <dbReference type="NCBI Taxonomy" id="114155"/>
    <lineage>
        <taxon>Eukaryota</taxon>
        <taxon>Fungi</taxon>
        <taxon>Dikarya</taxon>
        <taxon>Basidiomycota</taxon>
        <taxon>Agaricomycotina</taxon>
        <taxon>Agaricomycetes</taxon>
        <taxon>Polyporales</taxon>
        <taxon>Polyporaceae</taxon>
        <taxon>Dichomitus</taxon>
    </lineage>
</organism>
<accession>A0A4Q9MET9</accession>
<feature type="non-terminal residue" evidence="2">
    <location>
        <position position="1"/>
    </location>
</feature>
<proteinExistence type="predicted"/>
<reference evidence="2 4" key="1">
    <citation type="submission" date="2019-01" db="EMBL/GenBank/DDBJ databases">
        <title>Draft genome sequences of three monokaryotic isolates of the white-rot basidiomycete fungus Dichomitus squalens.</title>
        <authorList>
            <consortium name="DOE Joint Genome Institute"/>
            <person name="Lopez S.C."/>
            <person name="Andreopoulos B."/>
            <person name="Pangilinan J."/>
            <person name="Lipzen A."/>
            <person name="Riley R."/>
            <person name="Ahrendt S."/>
            <person name="Ng V."/>
            <person name="Barry K."/>
            <person name="Daum C."/>
            <person name="Grigoriev I.V."/>
            <person name="Hilden K.S."/>
            <person name="Makela M.R."/>
            <person name="de Vries R.P."/>
        </authorList>
    </citation>
    <scope>NUCLEOTIDE SEQUENCE [LARGE SCALE GENOMIC DNA]</scope>
    <source>
        <strain evidence="3 4">CBS 464.89</strain>
        <strain evidence="2">OM18370.1</strain>
    </source>
</reference>
<dbReference type="AlphaFoldDB" id="A0A4Q9MET9"/>
<keyword evidence="4" id="KW-1185">Reference proteome</keyword>
<evidence type="ECO:0000313" key="4">
    <source>
        <dbReference type="Proteomes" id="UP000292082"/>
    </source>
</evidence>
<evidence type="ECO:0000259" key="1">
    <source>
        <dbReference type="Pfam" id="PF20151"/>
    </source>
</evidence>
<dbReference type="Pfam" id="PF20151">
    <property type="entry name" value="DUF6533"/>
    <property type="match status" value="1"/>
</dbReference>
<name>A0A4Q9MET9_9APHY</name>
<evidence type="ECO:0000313" key="2">
    <source>
        <dbReference type="EMBL" id="TBU24301.1"/>
    </source>
</evidence>
<dbReference type="EMBL" id="ML143483">
    <property type="protein sequence ID" value="TBU24301.1"/>
    <property type="molecule type" value="Genomic_DNA"/>
</dbReference>
<dbReference type="InterPro" id="IPR045340">
    <property type="entry name" value="DUF6533"/>
</dbReference>
<protein>
    <recommendedName>
        <fullName evidence="1">DUF6533 domain-containing protein</fullName>
    </recommendedName>
</protein>